<dbReference type="PANTHER" id="PTHR30185:SF18">
    <property type="entry name" value="TRANSCRIPTIONAL REGULATOR MTLR"/>
    <property type="match status" value="1"/>
</dbReference>
<protein>
    <submittedName>
        <fullName evidence="5">Transcriptional antiterminator</fullName>
    </submittedName>
</protein>
<keyword evidence="1" id="KW-0805">Transcription regulation</keyword>
<dbReference type="PANTHER" id="PTHR30185">
    <property type="entry name" value="CRYPTIC BETA-GLUCOSIDE BGL OPERON ANTITERMINATOR"/>
    <property type="match status" value="1"/>
</dbReference>
<dbReference type="Proteomes" id="UP000198668">
    <property type="component" value="Unassembled WGS sequence"/>
</dbReference>
<dbReference type="RefSeq" id="WP_092092546.1">
    <property type="nucleotide sequence ID" value="NZ_FOQE01000019.1"/>
</dbReference>
<dbReference type="OrthoDB" id="2192627at2"/>
<dbReference type="Gene3D" id="1.10.10.10">
    <property type="entry name" value="Winged helix-like DNA-binding domain superfamily/Winged helix DNA-binding domain"/>
    <property type="match status" value="2"/>
</dbReference>
<gene>
    <name evidence="5" type="ORF">SAMN04489868_11920</name>
</gene>
<feature type="domain" description="M protein trans-acting positive regulator (MGA) HTH" evidence="4">
    <location>
        <begin position="10"/>
        <end position="63"/>
    </location>
</feature>
<keyword evidence="2" id="KW-0804">Transcription</keyword>
<dbReference type="Pfam" id="PF08280">
    <property type="entry name" value="HTH_Mga"/>
    <property type="match status" value="1"/>
</dbReference>
<dbReference type="InterPro" id="IPR050661">
    <property type="entry name" value="BglG_antiterminators"/>
</dbReference>
<dbReference type="InterPro" id="IPR007737">
    <property type="entry name" value="Mga_HTH"/>
</dbReference>
<dbReference type="Pfam" id="PF05043">
    <property type="entry name" value="Mga"/>
    <property type="match status" value="1"/>
</dbReference>
<evidence type="ECO:0000313" key="6">
    <source>
        <dbReference type="Proteomes" id="UP000198668"/>
    </source>
</evidence>
<reference evidence="5 6" key="1">
    <citation type="submission" date="2016-10" db="EMBL/GenBank/DDBJ databases">
        <authorList>
            <person name="de Groot N.N."/>
        </authorList>
    </citation>
    <scope>NUCLEOTIDE SEQUENCE [LARGE SCALE GENOMIC DNA]</scope>
    <source>
        <strain evidence="5 6">DSM 27630</strain>
    </source>
</reference>
<accession>A0A1I3CK01</accession>
<dbReference type="AlphaFoldDB" id="A0A1I3CK01"/>
<evidence type="ECO:0000256" key="2">
    <source>
        <dbReference type="ARBA" id="ARBA00023163"/>
    </source>
</evidence>
<dbReference type="InterPro" id="IPR036388">
    <property type="entry name" value="WH-like_DNA-bd_sf"/>
</dbReference>
<evidence type="ECO:0000259" key="3">
    <source>
        <dbReference type="Pfam" id="PF05043"/>
    </source>
</evidence>
<dbReference type="InterPro" id="IPR013199">
    <property type="entry name" value="HTH_Mga_DNA-bd_dom"/>
</dbReference>
<name>A0A1I3CK01_9LACT</name>
<keyword evidence="6" id="KW-1185">Reference proteome</keyword>
<evidence type="ECO:0000313" key="5">
    <source>
        <dbReference type="EMBL" id="SFH74832.1"/>
    </source>
</evidence>
<organism evidence="5 6">
    <name type="scientific">Pisciglobus halotolerans</name>
    <dbReference type="NCBI Taxonomy" id="745365"/>
    <lineage>
        <taxon>Bacteria</taxon>
        <taxon>Bacillati</taxon>
        <taxon>Bacillota</taxon>
        <taxon>Bacilli</taxon>
        <taxon>Lactobacillales</taxon>
        <taxon>Carnobacteriaceae</taxon>
    </lineage>
</organism>
<sequence>MRLLLDSSSLRRLQLLEILASQDGWLLIENIAKQLDCSQRSIKSDIQFFEHYFKEDLFIKTSKKNGIQLITPDFFEQNTIYQEIIKENLNVQLLSLLYEEQLHTLTDYAAYLYTSLSSVTRSMKQIKEALKKFDLSIKTKPVALEGREEQIRFFYCVFFWELTGLNFSELDIPFIDEATAFVQQLTTSSQESFSTVIISKMIVWTAVCLDRIQKGYLLKEYAPIVPVSQSVKQLIDESEKLLSFSLPANEKEFFGFYFMNRFAFTDIQSIKAHSNLWETYTDIGRFLEQLTYQQEVQMSNKEYVNDKLFKHYIYKEAFKGPNDLFWNPTRKTLLHSVDVYASFIDQTLMTLDQWQQPWTKKMKEEPYSFLYTLAVSWKNLTQQIIEKEKKICVEVVSQFGVDHEYFISELLIHQFPNKLECYPLSEVKKLQKKVDMVITDMKIDPFLQKQTDHTVPVVSIEYAPNHRNWHHIRTVLEKVEKQQR</sequence>
<proteinExistence type="predicted"/>
<evidence type="ECO:0000259" key="4">
    <source>
        <dbReference type="Pfam" id="PF08280"/>
    </source>
</evidence>
<feature type="domain" description="Mga helix-turn-helix" evidence="3">
    <location>
        <begin position="75"/>
        <end position="159"/>
    </location>
</feature>
<dbReference type="EMBL" id="FOQE01000019">
    <property type="protein sequence ID" value="SFH74832.1"/>
    <property type="molecule type" value="Genomic_DNA"/>
</dbReference>
<evidence type="ECO:0000256" key="1">
    <source>
        <dbReference type="ARBA" id="ARBA00023015"/>
    </source>
</evidence>